<reference evidence="4" key="1">
    <citation type="journal article" date="2018" name="Nat. Microbiol.">
        <title>Leveraging single-cell genomics to expand the fungal tree of life.</title>
        <authorList>
            <person name="Ahrendt S.R."/>
            <person name="Quandt C.A."/>
            <person name="Ciobanu D."/>
            <person name="Clum A."/>
            <person name="Salamov A."/>
            <person name="Andreopoulos B."/>
            <person name="Cheng J.F."/>
            <person name="Woyke T."/>
            <person name="Pelin A."/>
            <person name="Henrissat B."/>
            <person name="Reynolds N.K."/>
            <person name="Benny G.L."/>
            <person name="Smith M.E."/>
            <person name="James T.Y."/>
            <person name="Grigoriev I.V."/>
        </authorList>
    </citation>
    <scope>NUCLEOTIDE SEQUENCE [LARGE SCALE GENOMIC DNA]</scope>
    <source>
        <strain evidence="4">ATCC 52028</strain>
    </source>
</reference>
<evidence type="ECO:0000313" key="3">
    <source>
        <dbReference type="EMBL" id="RKP03774.1"/>
    </source>
</evidence>
<evidence type="ECO:0000313" key="4">
    <source>
        <dbReference type="Proteomes" id="UP000274922"/>
    </source>
</evidence>
<comment type="cofactor">
    <cofactor evidence="1">
        <name>a divalent metal cation</name>
        <dbReference type="ChEBI" id="CHEBI:60240"/>
    </cofactor>
</comment>
<dbReference type="GO" id="GO:0047429">
    <property type="term" value="F:nucleoside triphosphate diphosphatase activity"/>
    <property type="evidence" value="ECO:0007669"/>
    <property type="project" value="InterPro"/>
</dbReference>
<dbReference type="STRING" id="1555241.A0A4P9XE14"/>
<dbReference type="EMBL" id="ML014118">
    <property type="protein sequence ID" value="RKP03774.1"/>
    <property type="molecule type" value="Genomic_DNA"/>
</dbReference>
<name>A0A4P9XE14_9FUNG</name>
<organism evidence="3 4">
    <name type="scientific">Caulochytrium protostelioides</name>
    <dbReference type="NCBI Taxonomy" id="1555241"/>
    <lineage>
        <taxon>Eukaryota</taxon>
        <taxon>Fungi</taxon>
        <taxon>Fungi incertae sedis</taxon>
        <taxon>Chytridiomycota</taxon>
        <taxon>Chytridiomycota incertae sedis</taxon>
        <taxon>Chytridiomycetes</taxon>
        <taxon>Caulochytriales</taxon>
        <taxon>Caulochytriaceae</taxon>
        <taxon>Caulochytrium</taxon>
    </lineage>
</organism>
<evidence type="ECO:0008006" key="5">
    <source>
        <dbReference type="Google" id="ProtNLM"/>
    </source>
</evidence>
<evidence type="ECO:0000256" key="1">
    <source>
        <dbReference type="ARBA" id="ARBA00001968"/>
    </source>
</evidence>
<dbReference type="PANTHER" id="PTHR43213">
    <property type="entry name" value="BIFUNCTIONAL DTTP/UTP PYROPHOSPHATASE/METHYLTRANSFERASE PROTEIN-RELATED"/>
    <property type="match status" value="1"/>
</dbReference>
<accession>A0A4P9XE14</accession>
<keyword evidence="4" id="KW-1185">Reference proteome</keyword>
<dbReference type="Gene3D" id="3.90.950.10">
    <property type="match status" value="1"/>
</dbReference>
<dbReference type="Pfam" id="PF02545">
    <property type="entry name" value="Maf"/>
    <property type="match status" value="1"/>
</dbReference>
<dbReference type="InterPro" id="IPR003697">
    <property type="entry name" value="Maf-like"/>
</dbReference>
<dbReference type="InterPro" id="IPR029001">
    <property type="entry name" value="ITPase-like_fam"/>
</dbReference>
<dbReference type="NCBIfam" id="TIGR00172">
    <property type="entry name" value="maf"/>
    <property type="match status" value="1"/>
</dbReference>
<protein>
    <recommendedName>
        <fullName evidence="5">Maf-like protein</fullName>
    </recommendedName>
</protein>
<evidence type="ECO:0000256" key="2">
    <source>
        <dbReference type="ARBA" id="ARBA00022801"/>
    </source>
</evidence>
<gene>
    <name evidence="3" type="ORF">CXG81DRAFT_23609</name>
</gene>
<dbReference type="AlphaFoldDB" id="A0A4P9XE14"/>
<dbReference type="Proteomes" id="UP000274922">
    <property type="component" value="Unassembled WGS sequence"/>
</dbReference>
<proteinExistence type="inferred from homology"/>
<sequence length="250" mass="25499">MSAPAPRMTHPVGAALAAQYRLVLGSTSPRRREILSTLGIDYAVASPDCDEDLDKAQYAAPDAYVLATARLKAAALQADAAQRAQAAAAQAARGTPTLVMTADTVVVMPPAARAAADAAVCGNALGILEKPRDAAHARAMLAALAGQTHEVLTALVVRQLPSPAGGADAELVATVTRTHVTFRPLAPDAIAAYVATGEPLDKAGAYGYQGLGACLVAGIHGCYYNVVGLSLSAVLDAFETILRSTPDATT</sequence>
<dbReference type="CDD" id="cd00555">
    <property type="entry name" value="Maf"/>
    <property type="match status" value="1"/>
</dbReference>
<dbReference type="SUPFAM" id="SSF52972">
    <property type="entry name" value="ITPase-like"/>
    <property type="match status" value="1"/>
</dbReference>
<dbReference type="HAMAP" id="MF_00528">
    <property type="entry name" value="Maf"/>
    <property type="match status" value="1"/>
</dbReference>
<dbReference type="OrthoDB" id="10267058at2759"/>
<keyword evidence="2" id="KW-0378">Hydrolase</keyword>
<dbReference type="PANTHER" id="PTHR43213:SF5">
    <property type="entry name" value="BIFUNCTIONAL DTTP_UTP PYROPHOSPHATASE_METHYLTRANSFERASE PROTEIN-RELATED"/>
    <property type="match status" value="1"/>
</dbReference>